<protein>
    <submittedName>
        <fullName evidence="2">Uncharacterized protein</fullName>
    </submittedName>
</protein>
<evidence type="ECO:0000313" key="3">
    <source>
        <dbReference type="Proteomes" id="UP000801492"/>
    </source>
</evidence>
<gene>
    <name evidence="2" type="ORF">ILUMI_20774</name>
</gene>
<feature type="chain" id="PRO_5035439883" evidence="1">
    <location>
        <begin position="16"/>
        <end position="140"/>
    </location>
</feature>
<name>A0A8K0G483_IGNLU</name>
<dbReference type="Gene3D" id="1.10.238.20">
    <property type="entry name" value="Pheromone/general odorant binding protein domain"/>
    <property type="match status" value="1"/>
</dbReference>
<dbReference type="EMBL" id="VTPC01089961">
    <property type="protein sequence ID" value="KAF2885376.1"/>
    <property type="molecule type" value="Genomic_DNA"/>
</dbReference>
<organism evidence="2 3">
    <name type="scientific">Ignelater luminosus</name>
    <name type="common">Cucubano</name>
    <name type="synonym">Pyrophorus luminosus</name>
    <dbReference type="NCBI Taxonomy" id="2038154"/>
    <lineage>
        <taxon>Eukaryota</taxon>
        <taxon>Metazoa</taxon>
        <taxon>Ecdysozoa</taxon>
        <taxon>Arthropoda</taxon>
        <taxon>Hexapoda</taxon>
        <taxon>Insecta</taxon>
        <taxon>Pterygota</taxon>
        <taxon>Neoptera</taxon>
        <taxon>Endopterygota</taxon>
        <taxon>Coleoptera</taxon>
        <taxon>Polyphaga</taxon>
        <taxon>Elateriformia</taxon>
        <taxon>Elateroidea</taxon>
        <taxon>Elateridae</taxon>
        <taxon>Agrypninae</taxon>
        <taxon>Pyrophorini</taxon>
        <taxon>Ignelater</taxon>
    </lineage>
</organism>
<dbReference type="Proteomes" id="UP000801492">
    <property type="component" value="Unassembled WGS sequence"/>
</dbReference>
<keyword evidence="1" id="KW-0732">Signal</keyword>
<feature type="signal peptide" evidence="1">
    <location>
        <begin position="1"/>
        <end position="15"/>
    </location>
</feature>
<dbReference type="InterPro" id="IPR036728">
    <property type="entry name" value="PBP_GOBP_sf"/>
</dbReference>
<sequence>MKILLLLCLVPFVCAQGRLEEKELGQFSYYEQECIKELHSDKEMLTEGLKQLYMPENNPDFNAFMECAWKKDGFIDGYGNIIYERFHFYVQGAHMDAVGIRELAEAFAEDVINHCKEVRGDTPGQTGVKLMNCILHRLYA</sequence>
<proteinExistence type="predicted"/>
<dbReference type="AlphaFoldDB" id="A0A8K0G483"/>
<dbReference type="SUPFAM" id="SSF47565">
    <property type="entry name" value="Insect pheromone/odorant-binding proteins"/>
    <property type="match status" value="1"/>
</dbReference>
<evidence type="ECO:0000313" key="2">
    <source>
        <dbReference type="EMBL" id="KAF2885376.1"/>
    </source>
</evidence>
<accession>A0A8K0G483</accession>
<dbReference type="GO" id="GO:0005549">
    <property type="term" value="F:odorant binding"/>
    <property type="evidence" value="ECO:0007669"/>
    <property type="project" value="InterPro"/>
</dbReference>
<keyword evidence="3" id="KW-1185">Reference proteome</keyword>
<dbReference type="OrthoDB" id="8194670at2759"/>
<comment type="caution">
    <text evidence="2">The sequence shown here is derived from an EMBL/GenBank/DDBJ whole genome shotgun (WGS) entry which is preliminary data.</text>
</comment>
<dbReference type="InterPro" id="IPR006170">
    <property type="entry name" value="PBP/GOBP"/>
</dbReference>
<dbReference type="CDD" id="cd23992">
    <property type="entry name" value="PBP_GOBP"/>
    <property type="match status" value="1"/>
</dbReference>
<evidence type="ECO:0000256" key="1">
    <source>
        <dbReference type="SAM" id="SignalP"/>
    </source>
</evidence>
<dbReference type="Pfam" id="PF01395">
    <property type="entry name" value="PBP_GOBP"/>
    <property type="match status" value="1"/>
</dbReference>
<reference evidence="2" key="1">
    <citation type="submission" date="2019-08" db="EMBL/GenBank/DDBJ databases">
        <title>The genome of the North American firefly Photinus pyralis.</title>
        <authorList>
            <consortium name="Photinus pyralis genome working group"/>
            <person name="Fallon T.R."/>
            <person name="Sander Lower S.E."/>
            <person name="Weng J.-K."/>
        </authorList>
    </citation>
    <scope>NUCLEOTIDE SEQUENCE</scope>
    <source>
        <strain evidence="2">TRF0915ILg1</strain>
        <tissue evidence="2">Whole body</tissue>
    </source>
</reference>